<accession>A0A1H4YVN3</accession>
<feature type="domain" description="EAL" evidence="3">
    <location>
        <begin position="141"/>
        <end position="394"/>
    </location>
</feature>
<keyword evidence="5" id="KW-1185">Reference proteome</keyword>
<evidence type="ECO:0000313" key="5">
    <source>
        <dbReference type="Proteomes" id="UP000182179"/>
    </source>
</evidence>
<dbReference type="SMART" id="SM00448">
    <property type="entry name" value="REC"/>
    <property type="match status" value="1"/>
</dbReference>
<evidence type="ECO:0000313" key="4">
    <source>
        <dbReference type="EMBL" id="SED21060.1"/>
    </source>
</evidence>
<dbReference type="Proteomes" id="UP000182179">
    <property type="component" value="Unassembled WGS sequence"/>
</dbReference>
<evidence type="ECO:0000259" key="3">
    <source>
        <dbReference type="PROSITE" id="PS50883"/>
    </source>
</evidence>
<dbReference type="Gene3D" id="3.40.50.2300">
    <property type="match status" value="1"/>
</dbReference>
<gene>
    <name evidence="4" type="ORF">SAMN04515675_0270</name>
</gene>
<dbReference type="Pfam" id="PF00563">
    <property type="entry name" value="EAL"/>
    <property type="match status" value="1"/>
</dbReference>
<feature type="domain" description="Response regulatory" evidence="2">
    <location>
        <begin position="7"/>
        <end position="128"/>
    </location>
</feature>
<dbReference type="InterPro" id="IPR001633">
    <property type="entry name" value="EAL_dom"/>
</dbReference>
<sequence length="401" mass="44116">MYSQPITLLVLEEHAFQRSIALLLLEQLGDFNVLSASSIKQALNILQGGQRVDILLCDLRMDSIESLLFLRQAGQSHHVRSLILTSALDNDVQQAVEALVPQLGMALLGTLAKPLQREALSQLLASYKCQSALVSSSSFNALASELEVRRALAERHIQPFFQPKFNLLSNDVEGVEVLARWCHPQRGVLSPAIFMPVIERCGLLNDLLFSQLHHGLELQKKLKGIGQTLTFAYNLEVEQLTDTRLISRLVAVFKSHEMSASWSTFELTERGALEPGSMHQENLVGIRMLGCQLSIDDFGTGFSNLQRLCQGPFNEIKLDASLVKGVVRDARCRAVIKGVIDLGRSLGVSVVLEGIESEAQRQALIELGGTIGQGFLYAKPMSASDLVEWVGARNYSKVNGL</sequence>
<name>A0A1H4YVN3_9PSED</name>
<comment type="caution">
    <text evidence="4">The sequence shown here is derived from an EMBL/GenBank/DDBJ whole genome shotgun (WGS) entry which is preliminary data.</text>
</comment>
<dbReference type="PROSITE" id="PS50110">
    <property type="entry name" value="RESPONSE_REGULATORY"/>
    <property type="match status" value="1"/>
</dbReference>
<dbReference type="InterPro" id="IPR035919">
    <property type="entry name" value="EAL_sf"/>
</dbReference>
<dbReference type="PROSITE" id="PS50883">
    <property type="entry name" value="EAL"/>
    <property type="match status" value="1"/>
</dbReference>
<evidence type="ECO:0000256" key="1">
    <source>
        <dbReference type="PROSITE-ProRule" id="PRU00169"/>
    </source>
</evidence>
<dbReference type="InterPro" id="IPR050706">
    <property type="entry name" value="Cyclic-di-GMP_PDE-like"/>
</dbReference>
<dbReference type="PANTHER" id="PTHR33121">
    <property type="entry name" value="CYCLIC DI-GMP PHOSPHODIESTERASE PDEF"/>
    <property type="match status" value="1"/>
</dbReference>
<reference evidence="4 5" key="1">
    <citation type="submission" date="2016-10" db="EMBL/GenBank/DDBJ databases">
        <authorList>
            <person name="Varghese N."/>
            <person name="Submissions S."/>
        </authorList>
    </citation>
    <scope>NUCLEOTIDE SEQUENCE [LARGE SCALE GENOMIC DNA]</scope>
    <source>
        <strain evidence="4 5">BS2773</strain>
    </source>
</reference>
<organism evidence="4 5">
    <name type="scientific">Pseudomonas costantinii</name>
    <dbReference type="NCBI Taxonomy" id="168469"/>
    <lineage>
        <taxon>Bacteria</taxon>
        <taxon>Pseudomonadati</taxon>
        <taxon>Pseudomonadota</taxon>
        <taxon>Gammaproteobacteria</taxon>
        <taxon>Pseudomonadales</taxon>
        <taxon>Pseudomonadaceae</taxon>
        <taxon>Pseudomonas</taxon>
    </lineage>
</organism>
<dbReference type="RefSeq" id="WP_074851420.1">
    <property type="nucleotide sequence ID" value="NZ_FNTS01000002.1"/>
</dbReference>
<dbReference type="Pfam" id="PF00072">
    <property type="entry name" value="Response_reg"/>
    <property type="match status" value="1"/>
</dbReference>
<dbReference type="Gene3D" id="3.20.20.450">
    <property type="entry name" value="EAL domain"/>
    <property type="match status" value="1"/>
</dbReference>
<feature type="modified residue" description="4-aspartylphosphate" evidence="1">
    <location>
        <position position="58"/>
    </location>
</feature>
<dbReference type="InterPro" id="IPR001789">
    <property type="entry name" value="Sig_transdc_resp-reg_receiver"/>
</dbReference>
<dbReference type="SUPFAM" id="SSF52172">
    <property type="entry name" value="CheY-like"/>
    <property type="match status" value="1"/>
</dbReference>
<protein>
    <submittedName>
        <fullName evidence="4">EAL domain, c-di-GMP-specific phosphodiesterase class I (Or its enzymatically inactive variant)</fullName>
    </submittedName>
</protein>
<evidence type="ECO:0000259" key="2">
    <source>
        <dbReference type="PROSITE" id="PS50110"/>
    </source>
</evidence>
<dbReference type="EMBL" id="FNTS01000002">
    <property type="protein sequence ID" value="SED21060.1"/>
    <property type="molecule type" value="Genomic_DNA"/>
</dbReference>
<dbReference type="PANTHER" id="PTHR33121:SF70">
    <property type="entry name" value="SIGNALING PROTEIN YKOW"/>
    <property type="match status" value="1"/>
</dbReference>
<dbReference type="SMART" id="SM00052">
    <property type="entry name" value="EAL"/>
    <property type="match status" value="1"/>
</dbReference>
<proteinExistence type="predicted"/>
<dbReference type="CDD" id="cd01948">
    <property type="entry name" value="EAL"/>
    <property type="match status" value="1"/>
</dbReference>
<dbReference type="SUPFAM" id="SSF141868">
    <property type="entry name" value="EAL domain-like"/>
    <property type="match status" value="1"/>
</dbReference>
<keyword evidence="1" id="KW-0597">Phosphoprotein</keyword>
<dbReference type="InterPro" id="IPR011006">
    <property type="entry name" value="CheY-like_superfamily"/>
</dbReference>